<gene>
    <name evidence="1" type="ORF">Q31a_10440</name>
</gene>
<dbReference type="KEGG" id="ahel:Q31a_10440"/>
<accession>A0A518G2D7</accession>
<evidence type="ECO:0000313" key="2">
    <source>
        <dbReference type="Proteomes" id="UP000318017"/>
    </source>
</evidence>
<name>A0A518G2D7_9BACT</name>
<evidence type="ECO:0000313" key="1">
    <source>
        <dbReference type="EMBL" id="QDV22758.1"/>
    </source>
</evidence>
<reference evidence="1 2" key="1">
    <citation type="submission" date="2019-02" db="EMBL/GenBank/DDBJ databases">
        <title>Deep-cultivation of Planctomycetes and their phenomic and genomic characterization uncovers novel biology.</title>
        <authorList>
            <person name="Wiegand S."/>
            <person name="Jogler M."/>
            <person name="Boedeker C."/>
            <person name="Pinto D."/>
            <person name="Vollmers J."/>
            <person name="Rivas-Marin E."/>
            <person name="Kohn T."/>
            <person name="Peeters S.H."/>
            <person name="Heuer A."/>
            <person name="Rast P."/>
            <person name="Oberbeckmann S."/>
            <person name="Bunk B."/>
            <person name="Jeske O."/>
            <person name="Meyerdierks A."/>
            <person name="Storesund J.E."/>
            <person name="Kallscheuer N."/>
            <person name="Luecker S."/>
            <person name="Lage O.M."/>
            <person name="Pohl T."/>
            <person name="Merkel B.J."/>
            <person name="Hornburger P."/>
            <person name="Mueller R.-W."/>
            <person name="Bruemmer F."/>
            <person name="Labrenz M."/>
            <person name="Spormann A.M."/>
            <person name="Op den Camp H."/>
            <person name="Overmann J."/>
            <person name="Amann R."/>
            <person name="Jetten M.S.M."/>
            <person name="Mascher T."/>
            <person name="Medema M.H."/>
            <person name="Devos D.P."/>
            <person name="Kaster A.-K."/>
            <person name="Ovreas L."/>
            <person name="Rohde M."/>
            <person name="Galperin M.Y."/>
            <person name="Jogler C."/>
        </authorList>
    </citation>
    <scope>NUCLEOTIDE SEQUENCE [LARGE SCALE GENOMIC DNA]</scope>
    <source>
        <strain evidence="1 2">Q31a</strain>
    </source>
</reference>
<proteinExistence type="predicted"/>
<dbReference type="Proteomes" id="UP000318017">
    <property type="component" value="Chromosome"/>
</dbReference>
<protein>
    <submittedName>
        <fullName evidence="1">Uncharacterized protein</fullName>
    </submittedName>
</protein>
<organism evidence="1 2">
    <name type="scientific">Aureliella helgolandensis</name>
    <dbReference type="NCBI Taxonomy" id="2527968"/>
    <lineage>
        <taxon>Bacteria</taxon>
        <taxon>Pseudomonadati</taxon>
        <taxon>Planctomycetota</taxon>
        <taxon>Planctomycetia</taxon>
        <taxon>Pirellulales</taxon>
        <taxon>Pirellulaceae</taxon>
        <taxon>Aureliella</taxon>
    </lineage>
</organism>
<dbReference type="AlphaFoldDB" id="A0A518G2D7"/>
<sequence length="229" mass="25380">MDGTWRRCSSCSTAKGAIHLLRNSFASIGCSVEMWVVPNGVDRAVGLLALSRGSWEVDGKVVICSRSWSLGGAWQRWGGCGEARREGVGGKVSAGRCWQEDVGRKMLAGRERCHPSFAQFFCQYWLFGRKVGGTYWRCSCSGRVRGVSLGRSRLGLLWGGPLGWCWCERGAISDLGKLGSRTSLGVKSSFKVAREVLADRQCWSQTVRNSQNHRQGVKFALRWFYASIN</sequence>
<keyword evidence="2" id="KW-1185">Reference proteome</keyword>
<dbReference type="EMBL" id="CP036298">
    <property type="protein sequence ID" value="QDV22758.1"/>
    <property type="molecule type" value="Genomic_DNA"/>
</dbReference>